<evidence type="ECO:0000313" key="4">
    <source>
        <dbReference type="WBParaSite" id="ASIM_0000489601-mRNA-1"/>
    </source>
</evidence>
<evidence type="ECO:0000256" key="1">
    <source>
        <dbReference type="SAM" id="MobiDB-lite"/>
    </source>
</evidence>
<dbReference type="EMBL" id="UYRR01008477">
    <property type="protein sequence ID" value="VDK24329.1"/>
    <property type="molecule type" value="Genomic_DNA"/>
</dbReference>
<sequence length="74" mass="8461">MVSQRSTPKRSPRRRRVHESSRTDSLSTKGDVDGGSGRTSTTSAITWKYFAEESDMPPQRIKPIRTPIQRKRIC</sequence>
<gene>
    <name evidence="2" type="ORF">ASIM_LOCUS4709</name>
</gene>
<dbReference type="WBParaSite" id="ASIM_0000489601-mRNA-1">
    <property type="protein sequence ID" value="ASIM_0000489601-mRNA-1"/>
    <property type="gene ID" value="ASIM_0000489601"/>
</dbReference>
<proteinExistence type="predicted"/>
<evidence type="ECO:0000313" key="3">
    <source>
        <dbReference type="Proteomes" id="UP000267096"/>
    </source>
</evidence>
<dbReference type="Proteomes" id="UP000267096">
    <property type="component" value="Unassembled WGS sequence"/>
</dbReference>
<evidence type="ECO:0000313" key="2">
    <source>
        <dbReference type="EMBL" id="VDK24329.1"/>
    </source>
</evidence>
<name>A0A0M3JBC2_ANISI</name>
<feature type="region of interest" description="Disordered" evidence="1">
    <location>
        <begin position="1"/>
        <end position="42"/>
    </location>
</feature>
<reference evidence="2 3" key="2">
    <citation type="submission" date="2018-11" db="EMBL/GenBank/DDBJ databases">
        <authorList>
            <consortium name="Pathogen Informatics"/>
        </authorList>
    </citation>
    <scope>NUCLEOTIDE SEQUENCE [LARGE SCALE GENOMIC DNA]</scope>
</reference>
<protein>
    <submittedName>
        <fullName evidence="4">ORF3</fullName>
    </submittedName>
</protein>
<feature type="compositionally biased region" description="Basic residues" evidence="1">
    <location>
        <begin position="7"/>
        <end position="17"/>
    </location>
</feature>
<organism evidence="4">
    <name type="scientific">Anisakis simplex</name>
    <name type="common">Herring worm</name>
    <dbReference type="NCBI Taxonomy" id="6269"/>
    <lineage>
        <taxon>Eukaryota</taxon>
        <taxon>Metazoa</taxon>
        <taxon>Ecdysozoa</taxon>
        <taxon>Nematoda</taxon>
        <taxon>Chromadorea</taxon>
        <taxon>Rhabditida</taxon>
        <taxon>Spirurina</taxon>
        <taxon>Ascaridomorpha</taxon>
        <taxon>Ascaridoidea</taxon>
        <taxon>Anisakidae</taxon>
        <taxon>Anisakis</taxon>
        <taxon>Anisakis simplex complex</taxon>
    </lineage>
</organism>
<accession>A0A0M3JBC2</accession>
<keyword evidence="3" id="KW-1185">Reference proteome</keyword>
<dbReference type="AlphaFoldDB" id="A0A0M3JBC2"/>
<reference evidence="4" key="1">
    <citation type="submission" date="2017-02" db="UniProtKB">
        <authorList>
            <consortium name="WormBaseParasite"/>
        </authorList>
    </citation>
    <scope>IDENTIFICATION</scope>
</reference>